<dbReference type="Gene3D" id="2.60.120.1440">
    <property type="match status" value="1"/>
</dbReference>
<evidence type="ECO:0000259" key="3">
    <source>
        <dbReference type="Pfam" id="PF16220"/>
    </source>
</evidence>
<feature type="domain" description="FecR protein" evidence="2">
    <location>
        <begin position="156"/>
        <end position="238"/>
    </location>
</feature>
<reference evidence="4 5" key="1">
    <citation type="submission" date="2018-07" db="EMBL/GenBank/DDBJ databases">
        <title>Dyella monticola sp. nov. and Dyella psychrodurans sp. nov. isolated from monsoon evergreen broad-leaved forest soil of Dinghu Mountain, China.</title>
        <authorList>
            <person name="Gao Z."/>
            <person name="Qiu L."/>
        </authorList>
    </citation>
    <scope>NUCLEOTIDE SEQUENCE [LARGE SCALE GENOMIC DNA]</scope>
    <source>
        <strain evidence="4 5">4G-K06</strain>
    </source>
</reference>
<evidence type="ECO:0000259" key="2">
    <source>
        <dbReference type="Pfam" id="PF04773"/>
    </source>
</evidence>
<accession>A0A370WUF1</accession>
<dbReference type="InterPro" id="IPR006860">
    <property type="entry name" value="FecR"/>
</dbReference>
<evidence type="ECO:0000313" key="5">
    <source>
        <dbReference type="Proteomes" id="UP000254258"/>
    </source>
</evidence>
<dbReference type="PANTHER" id="PTHR30273">
    <property type="entry name" value="PERIPLASMIC SIGNAL SENSOR AND SIGMA FACTOR ACTIVATOR FECR-RELATED"/>
    <property type="match status" value="1"/>
</dbReference>
<dbReference type="RefSeq" id="WP_115496744.1">
    <property type="nucleotide sequence ID" value="NZ_QRBE01000011.1"/>
</dbReference>
<dbReference type="InterPro" id="IPR012373">
    <property type="entry name" value="Ferrdict_sens_TM"/>
</dbReference>
<evidence type="ECO:0000313" key="4">
    <source>
        <dbReference type="EMBL" id="RDS79742.1"/>
    </source>
</evidence>
<dbReference type="EMBL" id="QRBE01000011">
    <property type="protein sequence ID" value="RDS79742.1"/>
    <property type="molecule type" value="Genomic_DNA"/>
</dbReference>
<dbReference type="PANTHER" id="PTHR30273:SF2">
    <property type="entry name" value="PROTEIN FECR"/>
    <property type="match status" value="1"/>
</dbReference>
<dbReference type="PIRSF" id="PIRSF018266">
    <property type="entry name" value="FecR"/>
    <property type="match status" value="1"/>
</dbReference>
<feature type="transmembrane region" description="Helical" evidence="1">
    <location>
        <begin position="111"/>
        <end position="130"/>
    </location>
</feature>
<keyword evidence="1" id="KW-0472">Membrane</keyword>
<proteinExistence type="predicted"/>
<keyword evidence="5" id="KW-1185">Reference proteome</keyword>
<keyword evidence="1" id="KW-0812">Transmembrane</keyword>
<organism evidence="4 5">
    <name type="scientific">Dyella monticola</name>
    <dbReference type="NCBI Taxonomy" id="1927958"/>
    <lineage>
        <taxon>Bacteria</taxon>
        <taxon>Pseudomonadati</taxon>
        <taxon>Pseudomonadota</taxon>
        <taxon>Gammaproteobacteria</taxon>
        <taxon>Lysobacterales</taxon>
        <taxon>Rhodanobacteraceae</taxon>
        <taxon>Dyella</taxon>
    </lineage>
</organism>
<gene>
    <name evidence="4" type="ORF">DWU98_16895</name>
</gene>
<dbReference type="AlphaFoldDB" id="A0A370WUF1"/>
<evidence type="ECO:0000256" key="1">
    <source>
        <dbReference type="SAM" id="Phobius"/>
    </source>
</evidence>
<dbReference type="Pfam" id="PF16220">
    <property type="entry name" value="DUF4880"/>
    <property type="match status" value="1"/>
</dbReference>
<keyword evidence="1" id="KW-1133">Transmembrane helix</keyword>
<dbReference type="OrthoDB" id="9771237at2"/>
<dbReference type="Pfam" id="PF04773">
    <property type="entry name" value="FecR"/>
    <property type="match status" value="1"/>
</dbReference>
<protein>
    <submittedName>
        <fullName evidence="4">DUF4880 domain-containing protein</fullName>
    </submittedName>
</protein>
<feature type="domain" description="FecR N-terminal" evidence="3">
    <location>
        <begin position="18"/>
        <end position="56"/>
    </location>
</feature>
<name>A0A370WUF1_9GAMM</name>
<comment type="caution">
    <text evidence="4">The sequence shown here is derived from an EMBL/GenBank/DDBJ whole genome shotgun (WGS) entry which is preliminary data.</text>
</comment>
<dbReference type="GO" id="GO:0016989">
    <property type="term" value="F:sigma factor antagonist activity"/>
    <property type="evidence" value="ECO:0007669"/>
    <property type="project" value="TreeGrafter"/>
</dbReference>
<sequence>MSEATHFDAARQARRITEQAAAWYLEQQEPLTERQRVAFLEWLRASPQHVAEYFAIAQMHGDLKAAAALQTQSVAALTERARRDNPVVLFPHMENVLPRERGAHPPRRRRALAAWAATAVVLAAIGLGVVRLPGHSEKTVQATMHGAVGNDAAVHTMKLADGTLVQLDRNSVIDVHFDQHYRRINVVRGNVLFDIGKDPARPMLVNVGGHVLQDIGTVFDVKRDAQGDTLTVISGRVRVLKAPDPSVNAGDVVLAKDAVADLTAGQQIELNAAGASAVHAVKIARATAWLPADIRFQRETVSDVARRFNAYTSKPLLIQSASIGDKRISGIFHANNPQAFVAYLATLPGVTVINDTDCIRIVASAAQADTKAGHL</sequence>
<dbReference type="Proteomes" id="UP000254258">
    <property type="component" value="Unassembled WGS sequence"/>
</dbReference>
<dbReference type="InterPro" id="IPR032623">
    <property type="entry name" value="FecR_N"/>
</dbReference>